<evidence type="ECO:0000256" key="2">
    <source>
        <dbReference type="ARBA" id="ARBA00022527"/>
    </source>
</evidence>
<evidence type="ECO:0000256" key="7">
    <source>
        <dbReference type="ARBA" id="ARBA00047899"/>
    </source>
</evidence>
<dbReference type="SMART" id="SM00740">
    <property type="entry name" value="PASTA"/>
    <property type="match status" value="4"/>
</dbReference>
<evidence type="ECO:0000256" key="9">
    <source>
        <dbReference type="SAM" id="MobiDB-lite"/>
    </source>
</evidence>
<feature type="region of interest" description="Disordered" evidence="9">
    <location>
        <begin position="530"/>
        <end position="549"/>
    </location>
</feature>
<feature type="domain" description="PASTA" evidence="12">
    <location>
        <begin position="435"/>
        <end position="498"/>
    </location>
</feature>
<evidence type="ECO:0000256" key="5">
    <source>
        <dbReference type="ARBA" id="ARBA00022777"/>
    </source>
</evidence>
<dbReference type="PROSITE" id="PS50011">
    <property type="entry name" value="PROTEIN_KINASE_DOM"/>
    <property type="match status" value="1"/>
</dbReference>
<organism evidence="13 14">
    <name type="scientific">Nocardioides plantarum</name>
    <dbReference type="NCBI Taxonomy" id="29299"/>
    <lineage>
        <taxon>Bacteria</taxon>
        <taxon>Bacillati</taxon>
        <taxon>Actinomycetota</taxon>
        <taxon>Actinomycetes</taxon>
        <taxon>Propionibacteriales</taxon>
        <taxon>Nocardioidaceae</taxon>
        <taxon>Nocardioides</taxon>
    </lineage>
</organism>
<feature type="domain" description="PASTA" evidence="12">
    <location>
        <begin position="565"/>
        <end position="631"/>
    </location>
</feature>
<dbReference type="PROSITE" id="PS51178">
    <property type="entry name" value="PASTA"/>
    <property type="match status" value="4"/>
</dbReference>
<dbReference type="GO" id="GO:0016301">
    <property type="term" value="F:kinase activity"/>
    <property type="evidence" value="ECO:0007669"/>
    <property type="project" value="UniProtKB-KW"/>
</dbReference>
<dbReference type="NCBIfam" id="NF033483">
    <property type="entry name" value="PknB_PASTA_kin"/>
    <property type="match status" value="1"/>
</dbReference>
<feature type="compositionally biased region" description="Pro residues" evidence="9">
    <location>
        <begin position="369"/>
        <end position="378"/>
    </location>
</feature>
<evidence type="ECO:0000313" key="14">
    <source>
        <dbReference type="Proteomes" id="UP001589750"/>
    </source>
</evidence>
<keyword evidence="14" id="KW-1185">Reference proteome</keyword>
<feature type="domain" description="PASTA" evidence="12">
    <location>
        <begin position="499"/>
        <end position="564"/>
    </location>
</feature>
<dbReference type="Proteomes" id="UP001589750">
    <property type="component" value="Unassembled WGS sequence"/>
</dbReference>
<reference evidence="13 14" key="1">
    <citation type="submission" date="2024-09" db="EMBL/GenBank/DDBJ databases">
        <authorList>
            <person name="Sun Q."/>
            <person name="Mori K."/>
        </authorList>
    </citation>
    <scope>NUCLEOTIDE SEQUENCE [LARGE SCALE GENOMIC DNA]</scope>
    <source>
        <strain evidence="13 14">JCM 9626</strain>
    </source>
</reference>
<evidence type="ECO:0000256" key="6">
    <source>
        <dbReference type="ARBA" id="ARBA00022840"/>
    </source>
</evidence>
<accession>A0ABV5KDZ8</accession>
<dbReference type="Gene3D" id="3.30.200.20">
    <property type="entry name" value="Phosphorylase Kinase, domain 1"/>
    <property type="match status" value="1"/>
</dbReference>
<dbReference type="PROSITE" id="PS00108">
    <property type="entry name" value="PROTEIN_KINASE_ST"/>
    <property type="match status" value="1"/>
</dbReference>
<protein>
    <recommendedName>
        <fullName evidence="1">non-specific serine/threonine protein kinase</fullName>
        <ecNumber evidence="1">2.7.11.1</ecNumber>
    </recommendedName>
</protein>
<evidence type="ECO:0000259" key="12">
    <source>
        <dbReference type="PROSITE" id="PS51178"/>
    </source>
</evidence>
<feature type="domain" description="Protein kinase" evidence="11">
    <location>
        <begin position="33"/>
        <end position="299"/>
    </location>
</feature>
<dbReference type="RefSeq" id="WP_246084149.1">
    <property type="nucleotide sequence ID" value="NZ_JBHMDG010000026.1"/>
</dbReference>
<dbReference type="Pfam" id="PF03793">
    <property type="entry name" value="PASTA"/>
    <property type="match status" value="4"/>
</dbReference>
<dbReference type="InterPro" id="IPR011009">
    <property type="entry name" value="Kinase-like_dom_sf"/>
</dbReference>
<comment type="caution">
    <text evidence="13">The sequence shown here is derived from an EMBL/GenBank/DDBJ whole genome shotgun (WGS) entry which is preliminary data.</text>
</comment>
<feature type="domain" description="PASTA" evidence="12">
    <location>
        <begin position="632"/>
        <end position="696"/>
    </location>
</feature>
<evidence type="ECO:0000259" key="11">
    <source>
        <dbReference type="PROSITE" id="PS50011"/>
    </source>
</evidence>
<evidence type="ECO:0000256" key="1">
    <source>
        <dbReference type="ARBA" id="ARBA00012513"/>
    </source>
</evidence>
<dbReference type="EC" id="2.7.11.1" evidence="1"/>
<keyword evidence="10" id="KW-0812">Transmembrane</keyword>
<comment type="catalytic activity">
    <reaction evidence="7">
        <text>L-threonyl-[protein] + ATP = O-phospho-L-threonyl-[protein] + ADP + H(+)</text>
        <dbReference type="Rhea" id="RHEA:46608"/>
        <dbReference type="Rhea" id="RHEA-COMP:11060"/>
        <dbReference type="Rhea" id="RHEA-COMP:11605"/>
        <dbReference type="ChEBI" id="CHEBI:15378"/>
        <dbReference type="ChEBI" id="CHEBI:30013"/>
        <dbReference type="ChEBI" id="CHEBI:30616"/>
        <dbReference type="ChEBI" id="CHEBI:61977"/>
        <dbReference type="ChEBI" id="CHEBI:456216"/>
        <dbReference type="EC" id="2.7.11.1"/>
    </reaction>
</comment>
<dbReference type="SUPFAM" id="SSF56112">
    <property type="entry name" value="Protein kinase-like (PK-like)"/>
    <property type="match status" value="1"/>
</dbReference>
<dbReference type="CDD" id="cd06577">
    <property type="entry name" value="PASTA_pknB"/>
    <property type="match status" value="4"/>
</dbReference>
<keyword evidence="5 13" id="KW-0418">Kinase</keyword>
<evidence type="ECO:0000313" key="13">
    <source>
        <dbReference type="EMBL" id="MFB9314951.1"/>
    </source>
</evidence>
<evidence type="ECO:0000256" key="10">
    <source>
        <dbReference type="SAM" id="Phobius"/>
    </source>
</evidence>
<keyword evidence="6" id="KW-0067">ATP-binding</keyword>
<gene>
    <name evidence="13" type="primary">pknB</name>
    <name evidence="13" type="ORF">ACFFRI_17970</name>
</gene>
<dbReference type="InterPro" id="IPR000719">
    <property type="entry name" value="Prot_kinase_dom"/>
</dbReference>
<dbReference type="InterPro" id="IPR005543">
    <property type="entry name" value="PASTA_dom"/>
</dbReference>
<feature type="transmembrane region" description="Helical" evidence="10">
    <location>
        <begin position="409"/>
        <end position="431"/>
    </location>
</feature>
<dbReference type="InterPro" id="IPR008271">
    <property type="entry name" value="Ser/Thr_kinase_AS"/>
</dbReference>
<feature type="region of interest" description="Disordered" evidence="9">
    <location>
        <begin position="306"/>
        <end position="403"/>
    </location>
</feature>
<proteinExistence type="predicted"/>
<sequence length="696" mass="74026">MQTRPGAGDTRPAGRAHDRGTDPLQGRLLDGRYRIGPRIARGGMASVHEALDVRLDRTVAVKIMHAGLSDAGGHDDHDFAARFVREARAAARLSHPHIVAVHDQGDDDGTVFLVMELVSGHTLRDTIAKESPMSPTRALALIEPVVSALAAAHRAGLIHRDVKPENVLISDDGQVKVADFGLAKAVSSETQHTTQGVLIGTVSYLAPELVVDGRADERADVYAVGVLLYELLTGVKPHEGETPIAVAYKHVHHDVPPPSARVPGLPPYVDALVARATTRDRTRRPADATVLLRQVHRVSQALGERLYDDPELTQDLLPPTGPVGASTTTDDLSGWEPSWEPHPDQQPGAAPDGEPGPDLREPTTMMPVLGPPPPPLAPPRRTETAASRSARPTRPAPPRQVRRRRRRGPLLLVVALLLALGLGGGAFWYGWARYTTSPTVVGQEQSQAESMLGDADLEVAYADAVYDPDLPAGTVVSADPGGGSRLMPGDTVTLTLSLGELLVPTVRGLDEDAAQDALIDKQLEFGTSTGRWSETAAPGTVLGSDPKAGVEVEPGTTVDLIVSKGKRPIPVGHWEGEPRDDAVAALEERGLVGEVVEERYDDSVEAGRVISQSPSSGTLTKGQTVRLVVSRGPELVKVPNVYLYGVKDAEKAMREAGFETTVEDAPGGFGLGYVTRSDPGFGSQARRGSTITLFVV</sequence>
<dbReference type="Gene3D" id="1.10.510.10">
    <property type="entry name" value="Transferase(Phosphotransferase) domain 1"/>
    <property type="match status" value="1"/>
</dbReference>
<keyword evidence="3" id="KW-0808">Transferase</keyword>
<keyword evidence="10" id="KW-0472">Membrane</keyword>
<dbReference type="Pfam" id="PF00069">
    <property type="entry name" value="Pkinase"/>
    <property type="match status" value="1"/>
</dbReference>
<dbReference type="EMBL" id="JBHMDG010000026">
    <property type="protein sequence ID" value="MFB9314951.1"/>
    <property type="molecule type" value="Genomic_DNA"/>
</dbReference>
<feature type="compositionally biased region" description="Low complexity" evidence="9">
    <location>
        <begin position="384"/>
        <end position="393"/>
    </location>
</feature>
<dbReference type="PANTHER" id="PTHR43289">
    <property type="entry name" value="MITOGEN-ACTIVATED PROTEIN KINASE KINASE KINASE 20-RELATED"/>
    <property type="match status" value="1"/>
</dbReference>
<evidence type="ECO:0000256" key="3">
    <source>
        <dbReference type="ARBA" id="ARBA00022679"/>
    </source>
</evidence>
<dbReference type="PANTHER" id="PTHR43289:SF34">
    <property type="entry name" value="SERINE_THREONINE-PROTEIN KINASE YBDM-RELATED"/>
    <property type="match status" value="1"/>
</dbReference>
<keyword evidence="10" id="KW-1133">Transmembrane helix</keyword>
<evidence type="ECO:0000256" key="8">
    <source>
        <dbReference type="ARBA" id="ARBA00048679"/>
    </source>
</evidence>
<name>A0ABV5KDZ8_9ACTN</name>
<dbReference type="Gene3D" id="3.30.10.20">
    <property type="match status" value="4"/>
</dbReference>
<keyword evidence="2" id="KW-0723">Serine/threonine-protein kinase</keyword>
<comment type="catalytic activity">
    <reaction evidence="8">
        <text>L-seryl-[protein] + ATP = O-phospho-L-seryl-[protein] + ADP + H(+)</text>
        <dbReference type="Rhea" id="RHEA:17989"/>
        <dbReference type="Rhea" id="RHEA-COMP:9863"/>
        <dbReference type="Rhea" id="RHEA-COMP:11604"/>
        <dbReference type="ChEBI" id="CHEBI:15378"/>
        <dbReference type="ChEBI" id="CHEBI:29999"/>
        <dbReference type="ChEBI" id="CHEBI:30616"/>
        <dbReference type="ChEBI" id="CHEBI:83421"/>
        <dbReference type="ChEBI" id="CHEBI:456216"/>
        <dbReference type="EC" id="2.7.11.1"/>
    </reaction>
</comment>
<dbReference type="CDD" id="cd14014">
    <property type="entry name" value="STKc_PknB_like"/>
    <property type="match status" value="1"/>
</dbReference>
<evidence type="ECO:0000256" key="4">
    <source>
        <dbReference type="ARBA" id="ARBA00022741"/>
    </source>
</evidence>
<keyword evidence="4" id="KW-0547">Nucleotide-binding</keyword>
<feature type="region of interest" description="Disordered" evidence="9">
    <location>
        <begin position="1"/>
        <end position="27"/>
    </location>
</feature>
<dbReference type="SMART" id="SM00220">
    <property type="entry name" value="S_TKc"/>
    <property type="match status" value="1"/>
</dbReference>